<sequence>MTTSGSSFVDKPISSTISNDILNTNVPPAENNIPPIREFVSCGNARRAFLDAQIASMRAALDKLLEERDSLDADIRRHEGALSPLRRIPPEILLLVFTLASPFIAHVMNGRDGPLWTEGRLEFGKSRRSAFIARTLYPSRLVEAHLERSQASPLTINFSPADKTYCVAIEQAILDLLAAHCDRWETVELTGSTLLYDTLESIHGHLTILCKLHVRVYSGLEEPDEELEVDISDLFESCPALEEVYVNASRFCGEMSVIAHFPCAQLIRYGASNPWVEHIRTLGRAVNLVDCVLRLIDPLDDVPPPNFPSCCRSSDASRRVILLQPFQQPPLLFEALTQPTAAIRYRYPLRCGYRPAPSRNPDSDDHESLPIPLHAFCARPTPPADGQPAILPTLDTLSSTFPSPLRHEIHSLGHLPRRIKALRGQGMQIVLYERSNSLYLEMVSPDFQLYADYSVIDETFLE</sequence>
<evidence type="ECO:0000256" key="1">
    <source>
        <dbReference type="SAM" id="Coils"/>
    </source>
</evidence>
<reference evidence="2" key="1">
    <citation type="submission" date="2023-03" db="EMBL/GenBank/DDBJ databases">
        <title>Massive genome expansion in bonnet fungi (Mycena s.s.) driven by repeated elements and novel gene families across ecological guilds.</title>
        <authorList>
            <consortium name="Lawrence Berkeley National Laboratory"/>
            <person name="Harder C.B."/>
            <person name="Miyauchi S."/>
            <person name="Viragh M."/>
            <person name="Kuo A."/>
            <person name="Thoen E."/>
            <person name="Andreopoulos B."/>
            <person name="Lu D."/>
            <person name="Skrede I."/>
            <person name="Drula E."/>
            <person name="Henrissat B."/>
            <person name="Morin E."/>
            <person name="Kohler A."/>
            <person name="Barry K."/>
            <person name="LaButti K."/>
            <person name="Morin E."/>
            <person name="Salamov A."/>
            <person name="Lipzen A."/>
            <person name="Mereny Z."/>
            <person name="Hegedus B."/>
            <person name="Baldrian P."/>
            <person name="Stursova M."/>
            <person name="Weitz H."/>
            <person name="Taylor A."/>
            <person name="Grigoriev I.V."/>
            <person name="Nagy L.G."/>
            <person name="Martin F."/>
            <person name="Kauserud H."/>
        </authorList>
    </citation>
    <scope>NUCLEOTIDE SEQUENCE</scope>
    <source>
        <strain evidence="2">CBHHK002</strain>
    </source>
</reference>
<gene>
    <name evidence="2" type="ORF">DFH08DRAFT_943262</name>
</gene>
<keyword evidence="1" id="KW-0175">Coiled coil</keyword>
<dbReference type="EMBL" id="JARIHO010000067">
    <property type="protein sequence ID" value="KAJ7314393.1"/>
    <property type="molecule type" value="Genomic_DNA"/>
</dbReference>
<accession>A0AAD6ZBA8</accession>
<comment type="caution">
    <text evidence="2">The sequence shown here is derived from an EMBL/GenBank/DDBJ whole genome shotgun (WGS) entry which is preliminary data.</text>
</comment>
<name>A0AAD6ZBA8_9AGAR</name>
<feature type="coiled-coil region" evidence="1">
    <location>
        <begin position="47"/>
        <end position="81"/>
    </location>
</feature>
<organism evidence="2 3">
    <name type="scientific">Mycena albidolilacea</name>
    <dbReference type="NCBI Taxonomy" id="1033008"/>
    <lineage>
        <taxon>Eukaryota</taxon>
        <taxon>Fungi</taxon>
        <taxon>Dikarya</taxon>
        <taxon>Basidiomycota</taxon>
        <taxon>Agaricomycotina</taxon>
        <taxon>Agaricomycetes</taxon>
        <taxon>Agaricomycetidae</taxon>
        <taxon>Agaricales</taxon>
        <taxon>Marasmiineae</taxon>
        <taxon>Mycenaceae</taxon>
        <taxon>Mycena</taxon>
    </lineage>
</organism>
<dbReference type="Proteomes" id="UP001218218">
    <property type="component" value="Unassembled WGS sequence"/>
</dbReference>
<protein>
    <submittedName>
        <fullName evidence="2">Uncharacterized protein</fullName>
    </submittedName>
</protein>
<dbReference type="AlphaFoldDB" id="A0AAD6ZBA8"/>
<proteinExistence type="predicted"/>
<keyword evidence="3" id="KW-1185">Reference proteome</keyword>
<evidence type="ECO:0000313" key="3">
    <source>
        <dbReference type="Proteomes" id="UP001218218"/>
    </source>
</evidence>
<evidence type="ECO:0000313" key="2">
    <source>
        <dbReference type="EMBL" id="KAJ7314393.1"/>
    </source>
</evidence>